<feature type="transmembrane region" description="Helical" evidence="1">
    <location>
        <begin position="79"/>
        <end position="103"/>
    </location>
</feature>
<accession>A0A7L7KUS1</accession>
<evidence type="ECO:0000313" key="2">
    <source>
        <dbReference type="EMBL" id="QMS85744.1"/>
    </source>
</evidence>
<keyword evidence="3" id="KW-1185">Reference proteome</keyword>
<reference evidence="2 3" key="1">
    <citation type="submission" date="2020-02" db="EMBL/GenBank/DDBJ databases">
        <authorList>
            <person name="Zheng R.K."/>
            <person name="Sun C.M."/>
        </authorList>
    </citation>
    <scope>NUCLEOTIDE SEQUENCE [LARGE SCALE GENOMIC DNA]</scope>
    <source>
        <strain evidence="3">zrk13</strain>
    </source>
</reference>
<dbReference type="RefSeq" id="WP_258877552.1">
    <property type="nucleotide sequence ID" value="NZ_CP048914.1"/>
</dbReference>
<dbReference type="Proteomes" id="UP000514720">
    <property type="component" value="Chromosome"/>
</dbReference>
<feature type="transmembrane region" description="Helical" evidence="1">
    <location>
        <begin position="39"/>
        <end position="58"/>
    </location>
</feature>
<keyword evidence="1" id="KW-0812">Transmembrane</keyword>
<proteinExistence type="predicted"/>
<name>A0A7L7KUS1_9MOLU</name>
<protein>
    <submittedName>
        <fullName evidence="2">Uncharacterized protein</fullName>
    </submittedName>
</protein>
<evidence type="ECO:0000256" key="1">
    <source>
        <dbReference type="SAM" id="Phobius"/>
    </source>
</evidence>
<keyword evidence="1" id="KW-0472">Membrane</keyword>
<keyword evidence="1" id="KW-1133">Transmembrane helix</keyword>
<dbReference type="EMBL" id="CP048914">
    <property type="protein sequence ID" value="QMS85744.1"/>
    <property type="molecule type" value="Genomic_DNA"/>
</dbReference>
<gene>
    <name evidence="2" type="ORF">G4Z02_08305</name>
</gene>
<sequence>MKKLMKAPLDIKIFVCSAFLILGIFLLPDEPDPYHLSETYIVFVFVYIVVSVFFARFIGDSDYNILRKAKTPKAIIITLLLYVLICGFIAYVLASTELFLFFLP</sequence>
<evidence type="ECO:0000313" key="3">
    <source>
        <dbReference type="Proteomes" id="UP000514720"/>
    </source>
</evidence>
<organism evidence="2 3">
    <name type="scientific">Candidatus Xianfuyuplasma coldseepsis</name>
    <dbReference type="NCBI Taxonomy" id="2782163"/>
    <lineage>
        <taxon>Bacteria</taxon>
        <taxon>Bacillati</taxon>
        <taxon>Mycoplasmatota</taxon>
        <taxon>Mollicutes</taxon>
        <taxon>Candidatus Izemoplasmatales</taxon>
        <taxon>Candidatus Izemoplasmataceae</taxon>
        <taxon>Candidatus Xianfuyuplasma</taxon>
    </lineage>
</organism>
<dbReference type="AlphaFoldDB" id="A0A7L7KUS1"/>
<dbReference type="KEGG" id="xcl:G4Z02_08305"/>
<feature type="transmembrane region" description="Helical" evidence="1">
    <location>
        <begin position="9"/>
        <end position="27"/>
    </location>
</feature>